<gene>
    <name evidence="1" type="ORF">PFI31113_02370</name>
</gene>
<reference evidence="1 2" key="1">
    <citation type="submission" date="2019-08" db="EMBL/GenBank/DDBJ databases">
        <authorList>
            <person name="Peeters C."/>
        </authorList>
    </citation>
    <scope>NUCLEOTIDE SEQUENCE [LARGE SCALE GENOMIC DNA]</scope>
    <source>
        <strain evidence="1 2">LMG 31113</strain>
    </source>
</reference>
<sequence length="127" mass="13666">MTAPVMWRKNSGGCRIHGIRLLSASLLPTRHRLLPAKPVDLPLCFAFGAIALNRPETSGGCPVIPGYWLKRALASATQASLLLPVMLSQRSTAALYCALFASALASWRAAMVSFDDSRLVRMTLASP</sequence>
<protein>
    <submittedName>
        <fullName evidence="1">Uncharacterized protein</fullName>
    </submittedName>
</protein>
<proteinExistence type="predicted"/>
<evidence type="ECO:0000313" key="2">
    <source>
        <dbReference type="Proteomes" id="UP000382577"/>
    </source>
</evidence>
<organism evidence="1 2">
    <name type="scientific">Pandoraea fibrosis</name>
    <dbReference type="NCBI Taxonomy" id="1891094"/>
    <lineage>
        <taxon>Bacteria</taxon>
        <taxon>Pseudomonadati</taxon>
        <taxon>Pseudomonadota</taxon>
        <taxon>Betaproteobacteria</taxon>
        <taxon>Burkholderiales</taxon>
        <taxon>Burkholderiaceae</taxon>
        <taxon>Pandoraea</taxon>
    </lineage>
</organism>
<dbReference type="AlphaFoldDB" id="A0A5E4V375"/>
<evidence type="ECO:0000313" key="1">
    <source>
        <dbReference type="EMBL" id="VVE06571.1"/>
    </source>
</evidence>
<name>A0A5E4V375_9BURK</name>
<accession>A0A5E4V375</accession>
<dbReference type="Proteomes" id="UP000382577">
    <property type="component" value="Unassembled WGS sequence"/>
</dbReference>
<dbReference type="EMBL" id="CABPRW010000005">
    <property type="protein sequence ID" value="VVE06571.1"/>
    <property type="molecule type" value="Genomic_DNA"/>
</dbReference>